<reference evidence="2 3" key="1">
    <citation type="submission" date="2017-07" db="EMBL/GenBank/DDBJ databases">
        <title>Sandarakinorhabdus cyanobacteriorum sp. nov., a novel bacterium isolated from cyanobacterial aggregates in a eutrophic lake.</title>
        <authorList>
            <person name="Cai H."/>
        </authorList>
    </citation>
    <scope>NUCLEOTIDE SEQUENCE [LARGE SCALE GENOMIC DNA]</scope>
    <source>
        <strain evidence="2 3">TH057</strain>
    </source>
</reference>
<proteinExistence type="predicted"/>
<evidence type="ECO:0000313" key="2">
    <source>
        <dbReference type="EMBL" id="OYQ23900.1"/>
    </source>
</evidence>
<dbReference type="RefSeq" id="WP_094475287.1">
    <property type="nucleotide sequence ID" value="NZ_NOXT01000127.1"/>
</dbReference>
<comment type="caution">
    <text evidence="2">The sequence shown here is derived from an EMBL/GenBank/DDBJ whole genome shotgun (WGS) entry which is preliminary data.</text>
</comment>
<dbReference type="EMBL" id="NOXT01000127">
    <property type="protein sequence ID" value="OYQ23900.1"/>
    <property type="molecule type" value="Genomic_DNA"/>
</dbReference>
<dbReference type="OrthoDB" id="7223883at2"/>
<keyword evidence="1" id="KW-1133">Transmembrane helix</keyword>
<sequence length="220" mass="24527">MLSVARSFEKYRGRPPERAELLRLLRIQEALQLRDDDALWAFVMLFDEYQSSASDLPERIREAASRAVAVTEQAARAQVAVAVAGAQEEALRAMKGAVKKAVNAVTWTQSFVWAMFFLVVVAVNMVVGGFYLQRISYEAGVRDATEVADESNAAAKWARTEQGRRAYAYAASGQLDRWMYCTHPGFKVEGKLCFPAELNNGAKLGWPVDPGPPRKRRKPN</sequence>
<keyword evidence="1" id="KW-0472">Membrane</keyword>
<evidence type="ECO:0000256" key="1">
    <source>
        <dbReference type="SAM" id="Phobius"/>
    </source>
</evidence>
<keyword evidence="1" id="KW-0812">Transmembrane</keyword>
<dbReference type="AlphaFoldDB" id="A0A255Y649"/>
<gene>
    <name evidence="2" type="ORF">CHU93_16755</name>
</gene>
<accession>A0A255Y649</accession>
<evidence type="ECO:0000313" key="3">
    <source>
        <dbReference type="Proteomes" id="UP000216991"/>
    </source>
</evidence>
<organism evidence="2 3">
    <name type="scientific">Sandarakinorhabdus cyanobacteriorum</name>
    <dbReference type="NCBI Taxonomy" id="1981098"/>
    <lineage>
        <taxon>Bacteria</taxon>
        <taxon>Pseudomonadati</taxon>
        <taxon>Pseudomonadota</taxon>
        <taxon>Alphaproteobacteria</taxon>
        <taxon>Sphingomonadales</taxon>
        <taxon>Sphingosinicellaceae</taxon>
        <taxon>Sandarakinorhabdus</taxon>
    </lineage>
</organism>
<feature type="transmembrane region" description="Helical" evidence="1">
    <location>
        <begin position="111"/>
        <end position="132"/>
    </location>
</feature>
<dbReference type="Proteomes" id="UP000216991">
    <property type="component" value="Unassembled WGS sequence"/>
</dbReference>
<name>A0A255Y649_9SPHN</name>
<protein>
    <submittedName>
        <fullName evidence="2">Uncharacterized protein</fullName>
    </submittedName>
</protein>
<keyword evidence="3" id="KW-1185">Reference proteome</keyword>